<reference evidence="13 14" key="1">
    <citation type="submission" date="2016-09" db="EMBL/GenBank/DDBJ databases">
        <authorList>
            <person name="Capua I."/>
            <person name="De Benedictis P."/>
            <person name="Joannis T."/>
            <person name="Lombin L.H."/>
            <person name="Cattoli G."/>
        </authorList>
    </citation>
    <scope>NUCLEOTIDE SEQUENCE [LARGE SCALE GENOMIC DNA]</scope>
    <source>
        <strain evidence="13 14">ANC 4671</strain>
    </source>
</reference>
<dbReference type="AlphaFoldDB" id="A0A1E7RDI1"/>
<dbReference type="EMBL" id="MKKK01000009">
    <property type="protein sequence ID" value="OEY97401.1"/>
    <property type="molecule type" value="Genomic_DNA"/>
</dbReference>
<dbReference type="InterPro" id="IPR043129">
    <property type="entry name" value="ATPase_NBD"/>
</dbReference>
<protein>
    <recommendedName>
        <fullName evidence="9">Glycerol kinase</fullName>
        <ecNumber evidence="9">2.7.1.30</ecNumber>
    </recommendedName>
    <alternativeName>
        <fullName evidence="9">ATP:glycerol 3-phosphotransferase</fullName>
    </alternativeName>
    <alternativeName>
        <fullName evidence="9">Glycerokinase</fullName>
        <shortName evidence="9">GK</shortName>
    </alternativeName>
</protein>
<name>A0A1E7RDI1_9GAMM</name>
<feature type="binding site" evidence="9">
    <location>
        <position position="410"/>
    </location>
    <ligand>
        <name>ADP</name>
        <dbReference type="ChEBI" id="CHEBI:456216"/>
    </ligand>
</feature>
<dbReference type="GO" id="GO:0005524">
    <property type="term" value="F:ATP binding"/>
    <property type="evidence" value="ECO:0007669"/>
    <property type="project" value="UniProtKB-UniRule"/>
</dbReference>
<feature type="binding site" evidence="9">
    <location>
        <position position="135"/>
    </location>
    <ligand>
        <name>sn-glycerol 3-phosphate</name>
        <dbReference type="ChEBI" id="CHEBI:57597"/>
    </ligand>
</feature>
<dbReference type="NCBIfam" id="NF000756">
    <property type="entry name" value="PRK00047.1"/>
    <property type="match status" value="1"/>
</dbReference>
<evidence type="ECO:0000256" key="2">
    <source>
        <dbReference type="ARBA" id="ARBA00009156"/>
    </source>
</evidence>
<feature type="domain" description="Carbohydrate kinase FGGY C-terminal" evidence="12">
    <location>
        <begin position="261"/>
        <end position="449"/>
    </location>
</feature>
<dbReference type="SUPFAM" id="SSF53067">
    <property type="entry name" value="Actin-like ATPase domain"/>
    <property type="match status" value="2"/>
</dbReference>
<dbReference type="STRING" id="1262585.BJI46_09865"/>
<feature type="binding site" evidence="9">
    <location>
        <position position="13"/>
    </location>
    <ligand>
        <name>ATP</name>
        <dbReference type="ChEBI" id="CHEBI:30616"/>
    </ligand>
</feature>
<sequence length="497" mass="55601">MSYLMALDQGTTSCRAIIFNHKGDIKAIAQREISIKTPYSGWVEQDAHEIWHTQIGVMQQALAEANIFVHEIAAIGLTNQRETTIVWDKRTGLPLAPAIVWQDRRTTEWCQKLEKEKQDLAQFIQQKTGLRVDPYFSATKLVWLLENIEGLRGLAEQGHVAFGTVDSWLIWKMSQGDRHVIEASNASRTLLMDLLTQQWSEELLEKLDIPRSVLPEIVSSQQIIAYTADGLFAKQIPIAGVLGDQQSALFGQACFQAGMAKNTYGTGCFLLMNTGEQPQISQHQLLTTLAWQQPQHKHYALEGSVFMAGAIVQWLRDGLGIITNSKQVEQLAEQVRHTDGVVLVPAFTGLGAPYWDSEARALLCGMSRGTTKAHIARAALEAIAFQVYDVLKAMQMDSPMPLTELRVDGGASQNNMLMQFQADLLGVPVLRPKMVETTAWGAAMMAGLAVGFFQSEQELADLWQLDRCFEPNISEEQRQRHLKQWQDAVRRTLLNCV</sequence>
<feature type="binding site" evidence="9">
    <location>
        <position position="11"/>
    </location>
    <ligand>
        <name>ADP</name>
        <dbReference type="ChEBI" id="CHEBI:456216"/>
    </ligand>
</feature>
<evidence type="ECO:0000313" key="14">
    <source>
        <dbReference type="Proteomes" id="UP000185895"/>
    </source>
</evidence>
<dbReference type="FunFam" id="3.30.420.40:FF:000008">
    <property type="entry name" value="Glycerol kinase"/>
    <property type="match status" value="1"/>
</dbReference>
<dbReference type="InterPro" id="IPR000577">
    <property type="entry name" value="Carb_kinase_FGGY"/>
</dbReference>
<evidence type="ECO:0000259" key="12">
    <source>
        <dbReference type="Pfam" id="PF02782"/>
    </source>
</evidence>
<dbReference type="Pfam" id="PF00370">
    <property type="entry name" value="FGGY_N"/>
    <property type="match status" value="1"/>
</dbReference>
<dbReference type="FunFam" id="3.30.420.40:FF:000007">
    <property type="entry name" value="Glycerol kinase"/>
    <property type="match status" value="1"/>
</dbReference>
<dbReference type="OrthoDB" id="9805576at2"/>
<evidence type="ECO:0000256" key="9">
    <source>
        <dbReference type="HAMAP-Rule" id="MF_00186"/>
    </source>
</evidence>
<evidence type="ECO:0000256" key="4">
    <source>
        <dbReference type="ARBA" id="ARBA00022741"/>
    </source>
</evidence>
<keyword evidence="5 9" id="KW-0418">Kinase</keyword>
<comment type="caution">
    <text evidence="13">The sequence shown here is derived from an EMBL/GenBank/DDBJ whole genome shotgun (WGS) entry which is preliminary data.</text>
</comment>
<dbReference type="InterPro" id="IPR018485">
    <property type="entry name" value="FGGY_C"/>
</dbReference>
<feature type="binding site" evidence="9">
    <location>
        <position position="313"/>
    </location>
    <ligand>
        <name>ATP</name>
        <dbReference type="ChEBI" id="CHEBI:30616"/>
    </ligand>
</feature>
<feature type="binding site" evidence="9">
    <location>
        <position position="245"/>
    </location>
    <ligand>
        <name>glycerol</name>
        <dbReference type="ChEBI" id="CHEBI:17754"/>
    </ligand>
</feature>
<evidence type="ECO:0000256" key="5">
    <source>
        <dbReference type="ARBA" id="ARBA00022777"/>
    </source>
</evidence>
<dbReference type="RefSeq" id="WP_070069113.1">
    <property type="nucleotide sequence ID" value="NZ_MKKK01000009.1"/>
</dbReference>
<feature type="binding site" evidence="9">
    <location>
        <position position="309"/>
    </location>
    <ligand>
        <name>ADP</name>
        <dbReference type="ChEBI" id="CHEBI:456216"/>
    </ligand>
</feature>
<evidence type="ECO:0000256" key="3">
    <source>
        <dbReference type="ARBA" id="ARBA00022679"/>
    </source>
</evidence>
<feature type="binding site" evidence="9">
    <location>
        <position position="135"/>
    </location>
    <ligand>
        <name>glycerol</name>
        <dbReference type="ChEBI" id="CHEBI:17754"/>
    </ligand>
</feature>
<comment type="activity regulation">
    <text evidence="9">Inhibited by fructose 1,6-bisphosphate (FBP).</text>
</comment>
<feature type="binding site" evidence="9">
    <location>
        <position position="244"/>
    </location>
    <ligand>
        <name>sn-glycerol 3-phosphate</name>
        <dbReference type="ChEBI" id="CHEBI:57597"/>
    </ligand>
</feature>
<dbReference type="UniPathway" id="UPA00618">
    <property type="reaction ID" value="UER00672"/>
</dbReference>
<dbReference type="Proteomes" id="UP000185895">
    <property type="component" value="Unassembled WGS sequence"/>
</dbReference>
<evidence type="ECO:0000256" key="10">
    <source>
        <dbReference type="RuleBase" id="RU003733"/>
    </source>
</evidence>
<evidence type="ECO:0000256" key="8">
    <source>
        <dbReference type="ARBA" id="ARBA00052101"/>
    </source>
</evidence>
<feature type="binding site" evidence="9">
    <location>
        <position position="81"/>
    </location>
    <ligand>
        <name>glycerol</name>
        <dbReference type="ChEBI" id="CHEBI:17754"/>
    </ligand>
</feature>
<evidence type="ECO:0000259" key="11">
    <source>
        <dbReference type="Pfam" id="PF00370"/>
    </source>
</evidence>
<comment type="function">
    <text evidence="9">Key enzyme in the regulation of glycerol uptake and metabolism. Catalyzes the phosphorylation of glycerol to yield sn-glycerol 3-phosphate.</text>
</comment>
<keyword evidence="6 9" id="KW-0319">Glycerol metabolism</keyword>
<feature type="binding site" evidence="9">
    <location>
        <position position="410"/>
    </location>
    <ligand>
        <name>ATP</name>
        <dbReference type="ChEBI" id="CHEBI:30616"/>
    </ligand>
</feature>
<comment type="pathway">
    <text evidence="1 9">Polyol metabolism; glycerol degradation via glycerol kinase pathway; sn-glycerol 3-phosphate from glycerol: step 1/1.</text>
</comment>
<dbReference type="InterPro" id="IPR018483">
    <property type="entry name" value="Carb_kinase_FGGY_CS"/>
</dbReference>
<keyword evidence="7 9" id="KW-0067">ATP-binding</keyword>
<dbReference type="EC" id="2.7.1.30" evidence="9"/>
<dbReference type="PIRSF" id="PIRSF000538">
    <property type="entry name" value="GlpK"/>
    <property type="match status" value="1"/>
</dbReference>
<feature type="binding site" evidence="9">
    <location>
        <position position="414"/>
    </location>
    <ligand>
        <name>ADP</name>
        <dbReference type="ChEBI" id="CHEBI:456216"/>
    </ligand>
</feature>
<feature type="binding site" evidence="9">
    <location>
        <position position="82"/>
    </location>
    <ligand>
        <name>glycerol</name>
        <dbReference type="ChEBI" id="CHEBI:17754"/>
    </ligand>
</feature>
<keyword evidence="4 9" id="KW-0547">Nucleotide-binding</keyword>
<comment type="similarity">
    <text evidence="2 9 10">Belongs to the FGGY kinase family.</text>
</comment>
<feature type="binding site" evidence="9">
    <location>
        <position position="266"/>
    </location>
    <ligand>
        <name>ATP</name>
        <dbReference type="ChEBI" id="CHEBI:30616"/>
    </ligand>
</feature>
<gene>
    <name evidence="9" type="primary">glpK</name>
    <name evidence="13" type="ORF">BJI46_09865</name>
</gene>
<feature type="binding site" evidence="9">
    <location>
        <position position="82"/>
    </location>
    <ligand>
        <name>sn-glycerol 3-phosphate</name>
        <dbReference type="ChEBI" id="CHEBI:57597"/>
    </ligand>
</feature>
<feature type="binding site" evidence="9">
    <location>
        <position position="244"/>
    </location>
    <ligand>
        <name>glycerol</name>
        <dbReference type="ChEBI" id="CHEBI:17754"/>
    </ligand>
</feature>
<dbReference type="PANTHER" id="PTHR10196:SF69">
    <property type="entry name" value="GLYCEROL KINASE"/>
    <property type="match status" value="1"/>
</dbReference>
<dbReference type="GO" id="GO:0005829">
    <property type="term" value="C:cytosol"/>
    <property type="evidence" value="ECO:0007669"/>
    <property type="project" value="TreeGrafter"/>
</dbReference>
<dbReference type="Gene3D" id="3.30.420.40">
    <property type="match status" value="2"/>
</dbReference>
<dbReference type="InterPro" id="IPR018484">
    <property type="entry name" value="FGGY_N"/>
</dbReference>
<dbReference type="PANTHER" id="PTHR10196">
    <property type="entry name" value="SUGAR KINASE"/>
    <property type="match status" value="1"/>
</dbReference>
<feature type="binding site" evidence="9">
    <location>
        <position position="11"/>
    </location>
    <ligand>
        <name>ATP</name>
        <dbReference type="ChEBI" id="CHEBI:30616"/>
    </ligand>
</feature>
<dbReference type="InterPro" id="IPR005999">
    <property type="entry name" value="Glycerol_kin"/>
</dbReference>
<dbReference type="CDD" id="cd07786">
    <property type="entry name" value="FGGY_EcGK_like"/>
    <property type="match status" value="1"/>
</dbReference>
<evidence type="ECO:0000256" key="6">
    <source>
        <dbReference type="ARBA" id="ARBA00022798"/>
    </source>
</evidence>
<evidence type="ECO:0000256" key="1">
    <source>
        <dbReference type="ARBA" id="ARBA00005190"/>
    </source>
</evidence>
<dbReference type="Pfam" id="PF02782">
    <property type="entry name" value="FGGY_C"/>
    <property type="match status" value="1"/>
</dbReference>
<comment type="catalytic activity">
    <reaction evidence="8 9">
        <text>glycerol + ATP = sn-glycerol 3-phosphate + ADP + H(+)</text>
        <dbReference type="Rhea" id="RHEA:21644"/>
        <dbReference type="ChEBI" id="CHEBI:15378"/>
        <dbReference type="ChEBI" id="CHEBI:17754"/>
        <dbReference type="ChEBI" id="CHEBI:30616"/>
        <dbReference type="ChEBI" id="CHEBI:57597"/>
        <dbReference type="ChEBI" id="CHEBI:456216"/>
        <dbReference type="EC" id="2.7.1.30"/>
    </reaction>
</comment>
<proteinExistence type="inferred from homology"/>
<feature type="binding site" evidence="9">
    <location>
        <position position="12"/>
    </location>
    <ligand>
        <name>ATP</name>
        <dbReference type="ChEBI" id="CHEBI:30616"/>
    </ligand>
</feature>
<organism evidence="13 14">
    <name type="scientific">Acinetobacter qingfengensis</name>
    <dbReference type="NCBI Taxonomy" id="1262585"/>
    <lineage>
        <taxon>Bacteria</taxon>
        <taxon>Pseudomonadati</taxon>
        <taxon>Pseudomonadota</taxon>
        <taxon>Gammaproteobacteria</taxon>
        <taxon>Moraxellales</taxon>
        <taxon>Moraxellaceae</taxon>
        <taxon>Acinetobacter</taxon>
    </lineage>
</organism>
<dbReference type="NCBIfam" id="TIGR01311">
    <property type="entry name" value="glycerol_kin"/>
    <property type="match status" value="1"/>
</dbReference>
<accession>A0A1E7RDI1</accession>
<dbReference type="GO" id="GO:0019563">
    <property type="term" value="P:glycerol catabolic process"/>
    <property type="evidence" value="ECO:0007669"/>
    <property type="project" value="UniProtKB-UniRule"/>
</dbReference>
<feature type="binding site" evidence="9">
    <location>
        <position position="15"/>
    </location>
    <ligand>
        <name>ADP</name>
        <dbReference type="ChEBI" id="CHEBI:456216"/>
    </ligand>
</feature>
<dbReference type="PROSITE" id="PS00933">
    <property type="entry name" value="FGGY_KINASES_1"/>
    <property type="match status" value="1"/>
</dbReference>
<evidence type="ECO:0000256" key="7">
    <source>
        <dbReference type="ARBA" id="ARBA00022840"/>
    </source>
</evidence>
<feature type="binding site" evidence="9">
    <location>
        <position position="266"/>
    </location>
    <ligand>
        <name>ADP</name>
        <dbReference type="ChEBI" id="CHEBI:456216"/>
    </ligand>
</feature>
<evidence type="ECO:0000313" key="13">
    <source>
        <dbReference type="EMBL" id="OEY97401.1"/>
    </source>
</evidence>
<feature type="binding site" evidence="9">
    <location>
        <position position="81"/>
    </location>
    <ligand>
        <name>sn-glycerol 3-phosphate</name>
        <dbReference type="ChEBI" id="CHEBI:57597"/>
    </ligand>
</feature>
<feature type="domain" description="Carbohydrate kinase FGGY N-terminal" evidence="11">
    <location>
        <begin position="3"/>
        <end position="251"/>
    </location>
</feature>
<keyword evidence="14" id="KW-1185">Reference proteome</keyword>
<keyword evidence="3 9" id="KW-0808">Transferase</keyword>
<dbReference type="GO" id="GO:0004370">
    <property type="term" value="F:glycerol kinase activity"/>
    <property type="evidence" value="ECO:0007669"/>
    <property type="project" value="UniProtKB-UniRule"/>
</dbReference>
<dbReference type="GO" id="GO:0006072">
    <property type="term" value="P:glycerol-3-phosphate metabolic process"/>
    <property type="evidence" value="ECO:0007669"/>
    <property type="project" value="InterPro"/>
</dbReference>
<dbReference type="HAMAP" id="MF_00186">
    <property type="entry name" value="Glycerol_kin"/>
    <property type="match status" value="1"/>
</dbReference>
<dbReference type="PROSITE" id="PS00445">
    <property type="entry name" value="FGGY_KINASES_2"/>
    <property type="match status" value="1"/>
</dbReference>
<feature type="binding site" evidence="9">
    <location>
        <position position="309"/>
    </location>
    <ligand>
        <name>ATP</name>
        <dbReference type="ChEBI" id="CHEBI:30616"/>
    </ligand>
</feature>
<feature type="binding site" evidence="9">
    <location>
        <position position="11"/>
    </location>
    <ligand>
        <name>sn-glycerol 3-phosphate</name>
        <dbReference type="ChEBI" id="CHEBI:57597"/>
    </ligand>
</feature>